<dbReference type="OrthoDB" id="8235393at2"/>
<dbReference type="PANTHER" id="PTHR45641:SF19">
    <property type="entry name" value="NEPHROCYSTIN-3"/>
    <property type="match status" value="1"/>
</dbReference>
<dbReference type="PANTHER" id="PTHR45641">
    <property type="entry name" value="TETRATRICOPEPTIDE REPEAT PROTEIN (AFU_ORTHOLOGUE AFUA_6G03870)"/>
    <property type="match status" value="1"/>
</dbReference>
<feature type="signal peptide" evidence="3">
    <location>
        <begin position="1"/>
        <end position="22"/>
    </location>
</feature>
<feature type="domain" description="CHAT" evidence="4">
    <location>
        <begin position="671"/>
        <end position="993"/>
    </location>
</feature>
<keyword evidence="2" id="KW-0802">TPR repeat</keyword>
<organism evidence="5 6">
    <name type="scientific">Shimia aestuarii</name>
    <dbReference type="NCBI Taxonomy" id="254406"/>
    <lineage>
        <taxon>Bacteria</taxon>
        <taxon>Pseudomonadati</taxon>
        <taxon>Pseudomonadota</taxon>
        <taxon>Alphaproteobacteria</taxon>
        <taxon>Rhodobacterales</taxon>
        <taxon>Roseobacteraceae</taxon>
    </lineage>
</organism>
<dbReference type="Pfam" id="PF13374">
    <property type="entry name" value="TPR_10"/>
    <property type="match status" value="1"/>
</dbReference>
<dbReference type="Gene3D" id="1.25.40.10">
    <property type="entry name" value="Tetratricopeptide repeat domain"/>
    <property type="match status" value="3"/>
</dbReference>
<dbReference type="RefSeq" id="WP_093091920.1">
    <property type="nucleotide sequence ID" value="NZ_FOTQ01000001.1"/>
</dbReference>
<dbReference type="AlphaFoldDB" id="A0A1I4K292"/>
<keyword evidence="6" id="KW-1185">Reference proteome</keyword>
<dbReference type="Pfam" id="PF13424">
    <property type="entry name" value="TPR_12"/>
    <property type="match status" value="1"/>
</dbReference>
<dbReference type="SMART" id="SM00028">
    <property type="entry name" value="TPR"/>
    <property type="match status" value="4"/>
</dbReference>
<dbReference type="Pfam" id="PF12770">
    <property type="entry name" value="CHAT"/>
    <property type="match status" value="1"/>
</dbReference>
<gene>
    <name evidence="5" type="ORF">SAMN04488042_1011283</name>
</gene>
<keyword evidence="3" id="KW-0732">Signal</keyword>
<reference evidence="5 6" key="1">
    <citation type="submission" date="2016-10" db="EMBL/GenBank/DDBJ databases">
        <authorList>
            <person name="de Groot N.N."/>
        </authorList>
    </citation>
    <scope>NUCLEOTIDE SEQUENCE [LARGE SCALE GENOMIC DNA]</scope>
    <source>
        <strain evidence="5 6">DSM 15283</strain>
    </source>
</reference>
<feature type="chain" id="PRO_5011624536" evidence="3">
    <location>
        <begin position="23"/>
        <end position="994"/>
    </location>
</feature>
<evidence type="ECO:0000256" key="2">
    <source>
        <dbReference type="ARBA" id="ARBA00022803"/>
    </source>
</evidence>
<sequence>MKPFALAVCLVLSTGLSNPTQARDLTEAEGKIITQAFNIALKANELYYAGRYAEAEALYHETYALNASIPENELSMASDLHNIAATQAQQGRLVEAEETARRALQMRLDHGGIDNVIIHSKALLATILGDLNRFEEARLLQQEAVELTLNSPEASKEDLITNVTNLAYFTEQDGYVQNGIAILNQVVPMLAELPKHDTVRVLNALGRLSSLNGDPQSAETYYRQALLQQGDMTPSPNWSTRDMATVIGNLAAILRGQGRFAEARGLFLQADSMLVGAGITTSEVRANILDGLGEALRAEGDLNGAFKAQRKSLDIRLAIFPEDHLKTGVSFSNLGLTLLQSGQVAEATQALEKAVAIQRQSDDPARFARAALNLSAARGAANDFAGAIELAAEAQTALATVLPPNHPELIKATFNRAWLHLGAGDAATGAKLSDAAMQGFLSNRWQMDIEVTTGAEELRDTRRQVLSSVVATWETDRDAGMNRAFGAAQWAQASKAAHVAQRVAARFAAGDDALAALARQKQELVNLWRATDAQYIALLTHTQQGDPRLAAFREQLEQLSEQIAQTDRALAAQFPDFARLTQPRTVSVSEIQSSLAQGEAFFMPVSTPDETYLFAMTATTATWARSALTDRELDEAIRRLRADLDPSGPSRAAQALDEAFAGDAAPAFDTETAHTLYQALIAPISDSLDGVETVYVVKEGALSGLPLAVLLDRPVTLETDADFQSAPWLIRRFGFATVPSAAAFLAQRATQPTRPPKVALAGFADPAFQGAPDAETPQIATLFTRSANAADEVRALARLPGTRRELLGLADALDTPLDHLALGADATEAAVKSSTRLRDAEIVVFATHGLVAGDLSGLSEPALAFSAPDQPDETDNGLLTASEAARLDLVADWVILSACNTAASDGTPGGEGLSGLASAFLFAGAQSLLVSHWPVRDDAAARLTLATLSAPPEAEGAAKAQHLRRAMLDMIDRGEITHHAHPSVWAPFVVVGAR</sequence>
<evidence type="ECO:0000259" key="4">
    <source>
        <dbReference type="Pfam" id="PF12770"/>
    </source>
</evidence>
<accession>A0A1I4K292</accession>
<dbReference type="EMBL" id="FOTQ01000001">
    <property type="protein sequence ID" value="SFL72892.1"/>
    <property type="molecule type" value="Genomic_DNA"/>
</dbReference>
<keyword evidence="1" id="KW-0677">Repeat</keyword>
<name>A0A1I4K292_9RHOB</name>
<evidence type="ECO:0000256" key="3">
    <source>
        <dbReference type="SAM" id="SignalP"/>
    </source>
</evidence>
<dbReference type="SUPFAM" id="SSF48452">
    <property type="entry name" value="TPR-like"/>
    <property type="match status" value="2"/>
</dbReference>
<evidence type="ECO:0000256" key="1">
    <source>
        <dbReference type="ARBA" id="ARBA00022737"/>
    </source>
</evidence>
<protein>
    <submittedName>
        <fullName evidence="5">CHAT domain-containing protein</fullName>
    </submittedName>
</protein>
<dbReference type="Proteomes" id="UP000199144">
    <property type="component" value="Unassembled WGS sequence"/>
</dbReference>
<dbReference type="InterPro" id="IPR011990">
    <property type="entry name" value="TPR-like_helical_dom_sf"/>
</dbReference>
<evidence type="ECO:0000313" key="6">
    <source>
        <dbReference type="Proteomes" id="UP000199144"/>
    </source>
</evidence>
<evidence type="ECO:0000313" key="5">
    <source>
        <dbReference type="EMBL" id="SFL72892.1"/>
    </source>
</evidence>
<dbReference type="InterPro" id="IPR019734">
    <property type="entry name" value="TPR_rpt"/>
</dbReference>
<dbReference type="STRING" id="254406.SAMN04488042_1011283"/>
<proteinExistence type="predicted"/>
<dbReference type="InterPro" id="IPR024983">
    <property type="entry name" value="CHAT_dom"/>
</dbReference>